<dbReference type="PANTHER" id="PTHR46211:SF14">
    <property type="entry name" value="GLYCEROPHOSPHODIESTER PHOSPHODIESTERASE"/>
    <property type="match status" value="1"/>
</dbReference>
<name>A0A9X1K663_ENTFC</name>
<dbReference type="PROSITE" id="PS51257">
    <property type="entry name" value="PROKAR_LIPOPROTEIN"/>
    <property type="match status" value="1"/>
</dbReference>
<dbReference type="Pfam" id="PF03009">
    <property type="entry name" value="GDPD"/>
    <property type="match status" value="1"/>
</dbReference>
<reference evidence="3" key="1">
    <citation type="journal article" date="2022" name="J. Anim. Sci.">
        <title>Whole genome sequence analyses-based assessment of virulence potential and antimicrobial susceptibilities and resistance of Enterococcus faecium strains isolated from commercial swine and cattle probiotic products.</title>
        <authorList>
            <person name="Shridhar P.B."/>
            <person name="Amachawadi R.G."/>
            <person name="Tokach M."/>
            <person name="Patel I."/>
            <person name="Gangiredla J."/>
            <person name="Mammel M."/>
            <person name="Nagaraja T.G."/>
        </authorList>
    </citation>
    <scope>NUCLEOTIDE SEQUENCE</scope>
    <source>
        <strain evidence="3">EF215</strain>
    </source>
</reference>
<dbReference type="Gene3D" id="3.20.20.190">
    <property type="entry name" value="Phosphatidylinositol (PI) phosphodiesterase"/>
    <property type="match status" value="1"/>
</dbReference>
<dbReference type="RefSeq" id="WP_002302586.1">
    <property type="nucleotide sequence ID" value="NZ_AP026655.1"/>
</dbReference>
<dbReference type="EMBL" id="JAIFOC010000011">
    <property type="protein sequence ID" value="MBX4221527.1"/>
    <property type="molecule type" value="Genomic_DNA"/>
</dbReference>
<feature type="signal peptide" evidence="1">
    <location>
        <begin position="1"/>
        <end position="18"/>
    </location>
</feature>
<gene>
    <name evidence="3" type="ORF">KYX88_01480</name>
</gene>
<evidence type="ECO:0000313" key="3">
    <source>
        <dbReference type="EMBL" id="MBX4221527.1"/>
    </source>
</evidence>
<sequence length="269" mass="30748">MKKFVKLASLSISIILFSACNLTTGFNWLNNKETILSAHRGAHTAAPENTIEALEAAIDMNYGAIEIDPRMSSDGNMFLMHDDTVDRTTDGAGPLEKMTSEQIENLKIDTTDYPEFSNKTVKVPTFDEAVKVISKSDLILNVDGSKGDWLNKEFVDNIVHTVKSHDMFEKTFFVLSDKKEREFFNKLYPEACVSWLFDSNSTIEKEIEKAKNYKHAMLSVSNDFATKEVIEKLNKSKIYYQVYSVNTQERFEELKSWYAKMIETDTLKP</sequence>
<comment type="caution">
    <text evidence="3">The sequence shown here is derived from an EMBL/GenBank/DDBJ whole genome shotgun (WGS) entry which is preliminary data.</text>
</comment>
<accession>A0A9X1K663</accession>
<keyword evidence="1" id="KW-0732">Signal</keyword>
<dbReference type="PROSITE" id="PS51704">
    <property type="entry name" value="GP_PDE"/>
    <property type="match status" value="1"/>
</dbReference>
<dbReference type="InterPro" id="IPR030395">
    <property type="entry name" value="GP_PDE_dom"/>
</dbReference>
<evidence type="ECO:0000259" key="2">
    <source>
        <dbReference type="PROSITE" id="PS51704"/>
    </source>
</evidence>
<proteinExistence type="predicted"/>
<dbReference type="GO" id="GO:0008081">
    <property type="term" value="F:phosphoric diester hydrolase activity"/>
    <property type="evidence" value="ECO:0007669"/>
    <property type="project" value="InterPro"/>
</dbReference>
<feature type="domain" description="GP-PDE" evidence="2">
    <location>
        <begin position="34"/>
        <end position="269"/>
    </location>
</feature>
<evidence type="ECO:0000313" key="4">
    <source>
        <dbReference type="Proteomes" id="UP001139644"/>
    </source>
</evidence>
<evidence type="ECO:0000256" key="1">
    <source>
        <dbReference type="SAM" id="SignalP"/>
    </source>
</evidence>
<dbReference type="GO" id="GO:0006629">
    <property type="term" value="P:lipid metabolic process"/>
    <property type="evidence" value="ECO:0007669"/>
    <property type="project" value="InterPro"/>
</dbReference>
<protein>
    <submittedName>
        <fullName evidence="3">Glycerophosphodiester phosphodiesterase family protein</fullName>
    </submittedName>
</protein>
<dbReference type="Proteomes" id="UP001139644">
    <property type="component" value="Unassembled WGS sequence"/>
</dbReference>
<organism evidence="3 4">
    <name type="scientific">Enterococcus faecium</name>
    <name type="common">Streptococcus faecium</name>
    <dbReference type="NCBI Taxonomy" id="1352"/>
    <lineage>
        <taxon>Bacteria</taxon>
        <taxon>Bacillati</taxon>
        <taxon>Bacillota</taxon>
        <taxon>Bacilli</taxon>
        <taxon>Lactobacillales</taxon>
        <taxon>Enterococcaceae</taxon>
        <taxon>Enterococcus</taxon>
    </lineage>
</organism>
<dbReference type="AlphaFoldDB" id="A0A9X1K663"/>
<feature type="chain" id="PRO_5040968641" evidence="1">
    <location>
        <begin position="19"/>
        <end position="269"/>
    </location>
</feature>
<dbReference type="SUPFAM" id="SSF51695">
    <property type="entry name" value="PLC-like phosphodiesterases"/>
    <property type="match status" value="1"/>
</dbReference>
<dbReference type="CDD" id="cd08566">
    <property type="entry name" value="GDPD_AtGDE_like"/>
    <property type="match status" value="1"/>
</dbReference>
<dbReference type="PANTHER" id="PTHR46211">
    <property type="entry name" value="GLYCEROPHOSPHORYL DIESTER PHOSPHODIESTERASE"/>
    <property type="match status" value="1"/>
</dbReference>
<dbReference type="InterPro" id="IPR017946">
    <property type="entry name" value="PLC-like_Pdiesterase_TIM-brl"/>
</dbReference>